<dbReference type="RefSeq" id="WP_191802264.1">
    <property type="nucleotide sequence ID" value="NZ_JACSQL010000008.1"/>
</dbReference>
<evidence type="ECO:0000256" key="7">
    <source>
        <dbReference type="ARBA" id="ARBA00022801"/>
    </source>
</evidence>
<dbReference type="PROSITE" id="PS51371">
    <property type="entry name" value="CBS"/>
    <property type="match status" value="1"/>
</dbReference>
<name>A0ABR8T2M9_9BACL</name>
<feature type="transmembrane region" description="Helical" evidence="13">
    <location>
        <begin position="113"/>
        <end position="134"/>
    </location>
</feature>
<feature type="transmembrane region" description="Helical" evidence="13">
    <location>
        <begin position="155"/>
        <end position="178"/>
    </location>
</feature>
<feature type="transmembrane region" description="Helical" evidence="13">
    <location>
        <begin position="82"/>
        <end position="107"/>
    </location>
</feature>
<evidence type="ECO:0000313" key="15">
    <source>
        <dbReference type="EMBL" id="MBD7969823.1"/>
    </source>
</evidence>
<comment type="subcellular location">
    <subcellularLocation>
        <location evidence="2">Membrane</location>
        <topology evidence="2">Multi-pass membrane protein</topology>
    </subcellularLocation>
</comment>
<keyword evidence="7" id="KW-0378">Hydrolase</keyword>
<evidence type="ECO:0000256" key="12">
    <source>
        <dbReference type="PROSITE-ProRule" id="PRU00703"/>
    </source>
</evidence>
<evidence type="ECO:0000256" key="13">
    <source>
        <dbReference type="SAM" id="Phobius"/>
    </source>
</evidence>
<accession>A0ABR8T2M9</accession>
<dbReference type="PANTHER" id="PTHR39188">
    <property type="entry name" value="MEMBRANE-ASSOCIATED ZINC METALLOPROTEASE M50B"/>
    <property type="match status" value="1"/>
</dbReference>
<keyword evidence="5 13" id="KW-0812">Transmembrane</keyword>
<evidence type="ECO:0000256" key="9">
    <source>
        <dbReference type="ARBA" id="ARBA00022989"/>
    </source>
</evidence>
<keyword evidence="9 13" id="KW-1133">Transmembrane helix</keyword>
<gene>
    <name evidence="15" type="ORF">H9647_17320</name>
</gene>
<dbReference type="CDD" id="cd06161">
    <property type="entry name" value="S2P-M50_SpoIVFB"/>
    <property type="match status" value="1"/>
</dbReference>
<evidence type="ECO:0000256" key="2">
    <source>
        <dbReference type="ARBA" id="ARBA00004141"/>
    </source>
</evidence>
<sequence length="284" mass="31723">MINVMGVRLSMHPVFVLLMMLSVATGQFIELITLFVIVFVHELGHASAAALLGIQVKSIQMLPFGGVAVIEDRGDLTAGKEILISLAGPLQNVIMIGAAVGMLSLQWWDGEFLIYFIQANAIIALFNLLPILPLDGGKIAQALISLFLPYYKTLVITYRLSIVASVVMILISLSPFLMKESGKIELNILLMGCFLLYSGIEDYRNIPYRFVRFLVNRDKLFAYHLSSASLAQPIISIPTKPLDTILRLFKREKYHMIYVMNAKGKIIGVLPEQRIIESYFEKKG</sequence>
<keyword evidence="12" id="KW-0129">CBS domain</keyword>
<evidence type="ECO:0000256" key="4">
    <source>
        <dbReference type="ARBA" id="ARBA00022670"/>
    </source>
</evidence>
<comment type="similarity">
    <text evidence="3">Belongs to the peptidase M50B family.</text>
</comment>
<dbReference type="Proteomes" id="UP000608071">
    <property type="component" value="Unassembled WGS sequence"/>
</dbReference>
<evidence type="ECO:0000256" key="8">
    <source>
        <dbReference type="ARBA" id="ARBA00022833"/>
    </source>
</evidence>
<evidence type="ECO:0000259" key="14">
    <source>
        <dbReference type="PROSITE" id="PS51371"/>
    </source>
</evidence>
<keyword evidence="4" id="KW-0645">Protease</keyword>
<keyword evidence="16" id="KW-1185">Reference proteome</keyword>
<organism evidence="15 16">
    <name type="scientific">Paenibacillus gallinarum</name>
    <dbReference type="NCBI Taxonomy" id="2762232"/>
    <lineage>
        <taxon>Bacteria</taxon>
        <taxon>Bacillati</taxon>
        <taxon>Bacillota</taxon>
        <taxon>Bacilli</taxon>
        <taxon>Bacillales</taxon>
        <taxon>Paenibacillaceae</taxon>
        <taxon>Paenibacillus</taxon>
    </lineage>
</organism>
<keyword evidence="10" id="KW-0482">Metalloprotease</keyword>
<dbReference type="InterPro" id="IPR046342">
    <property type="entry name" value="CBS_dom_sf"/>
</dbReference>
<evidence type="ECO:0000256" key="10">
    <source>
        <dbReference type="ARBA" id="ARBA00023049"/>
    </source>
</evidence>
<protein>
    <submittedName>
        <fullName evidence="15">M50 family metallopeptidase</fullName>
    </submittedName>
</protein>
<dbReference type="InterPro" id="IPR000644">
    <property type="entry name" value="CBS_dom"/>
</dbReference>
<evidence type="ECO:0000256" key="11">
    <source>
        <dbReference type="ARBA" id="ARBA00023136"/>
    </source>
</evidence>
<evidence type="ECO:0000313" key="16">
    <source>
        <dbReference type="Proteomes" id="UP000608071"/>
    </source>
</evidence>
<dbReference type="EMBL" id="JACSQL010000008">
    <property type="protein sequence ID" value="MBD7969823.1"/>
    <property type="molecule type" value="Genomic_DNA"/>
</dbReference>
<evidence type="ECO:0000256" key="6">
    <source>
        <dbReference type="ARBA" id="ARBA00022723"/>
    </source>
</evidence>
<keyword evidence="11 13" id="KW-0472">Membrane</keyword>
<evidence type="ECO:0000256" key="1">
    <source>
        <dbReference type="ARBA" id="ARBA00001947"/>
    </source>
</evidence>
<feature type="transmembrane region" description="Helical" evidence="13">
    <location>
        <begin position="12"/>
        <end position="40"/>
    </location>
</feature>
<dbReference type="PANTHER" id="PTHR39188:SF3">
    <property type="entry name" value="STAGE IV SPORULATION PROTEIN FB"/>
    <property type="match status" value="1"/>
</dbReference>
<evidence type="ECO:0000256" key="3">
    <source>
        <dbReference type="ARBA" id="ARBA00007931"/>
    </source>
</evidence>
<reference evidence="15 16" key="1">
    <citation type="submission" date="2020-08" db="EMBL/GenBank/DDBJ databases">
        <title>A Genomic Blueprint of the Chicken Gut Microbiome.</title>
        <authorList>
            <person name="Gilroy R."/>
            <person name="Ravi A."/>
            <person name="Getino M."/>
            <person name="Pursley I."/>
            <person name="Horton D.L."/>
            <person name="Alikhan N.-F."/>
            <person name="Baker D."/>
            <person name="Gharbi K."/>
            <person name="Hall N."/>
            <person name="Watson M."/>
            <person name="Adriaenssens E.M."/>
            <person name="Foster-Nyarko E."/>
            <person name="Jarju S."/>
            <person name="Secka A."/>
            <person name="Antonio M."/>
            <person name="Oren A."/>
            <person name="Chaudhuri R."/>
            <person name="La Ragione R.M."/>
            <person name="Hildebrand F."/>
            <person name="Pallen M.J."/>
        </authorList>
    </citation>
    <scope>NUCLEOTIDE SEQUENCE [LARGE SCALE GENOMIC DNA]</scope>
    <source>
        <strain evidence="15 16">Sa2BVA9</strain>
    </source>
</reference>
<keyword evidence="6" id="KW-0479">Metal-binding</keyword>
<comment type="caution">
    <text evidence="15">The sequence shown here is derived from an EMBL/GenBank/DDBJ whole genome shotgun (WGS) entry which is preliminary data.</text>
</comment>
<keyword evidence="8" id="KW-0862">Zinc</keyword>
<proteinExistence type="inferred from homology"/>
<dbReference type="SUPFAM" id="SSF54631">
    <property type="entry name" value="CBS-domain pair"/>
    <property type="match status" value="1"/>
</dbReference>
<comment type="cofactor">
    <cofactor evidence="1">
        <name>Zn(2+)</name>
        <dbReference type="ChEBI" id="CHEBI:29105"/>
    </cofactor>
</comment>
<dbReference type="Pfam" id="PF02163">
    <property type="entry name" value="Peptidase_M50"/>
    <property type="match status" value="2"/>
</dbReference>
<feature type="domain" description="CBS" evidence="14">
    <location>
        <begin position="225"/>
        <end position="284"/>
    </location>
</feature>
<evidence type="ECO:0000256" key="5">
    <source>
        <dbReference type="ARBA" id="ARBA00022692"/>
    </source>
</evidence>
<dbReference type="InterPro" id="IPR008915">
    <property type="entry name" value="Peptidase_M50"/>
</dbReference>